<evidence type="ECO:0000256" key="7">
    <source>
        <dbReference type="ARBA" id="ARBA00061136"/>
    </source>
</evidence>
<accession>A0AA38S6L9</accession>
<dbReference type="GO" id="GO:0061630">
    <property type="term" value="F:ubiquitin protein ligase activity"/>
    <property type="evidence" value="ECO:0007669"/>
    <property type="project" value="InterPro"/>
</dbReference>
<dbReference type="InterPro" id="IPR045098">
    <property type="entry name" value="Fyv10_fam"/>
</dbReference>
<dbReference type="SUPFAM" id="SSF57850">
    <property type="entry name" value="RING/U-box"/>
    <property type="match status" value="1"/>
</dbReference>
<gene>
    <name evidence="14" type="ORF">NKR23_g3899</name>
</gene>
<dbReference type="PROSITE" id="PS50896">
    <property type="entry name" value="LISH"/>
    <property type="match status" value="1"/>
</dbReference>
<feature type="domain" description="CTLH" evidence="12">
    <location>
        <begin position="191"/>
        <end position="248"/>
    </location>
</feature>
<reference evidence="14" key="1">
    <citation type="submission" date="2022-07" db="EMBL/GenBank/DDBJ databases">
        <title>Fungi with potential for degradation of polypropylene.</title>
        <authorList>
            <person name="Gostincar C."/>
        </authorList>
    </citation>
    <scope>NUCLEOTIDE SEQUENCE</scope>
    <source>
        <strain evidence="14">EXF-13308</strain>
    </source>
</reference>
<feature type="domain" description="RING-Gid-type" evidence="13">
    <location>
        <begin position="384"/>
        <end position="425"/>
    </location>
</feature>
<comment type="function">
    <text evidence="1">Involved in the proteasome-dependent degradation of fructose-1,6-bisphosphatase.</text>
</comment>
<dbReference type="Gene3D" id="3.30.40.10">
    <property type="entry name" value="Zinc/RING finger domain, C3HC4 (zinc finger)"/>
    <property type="match status" value="1"/>
</dbReference>
<dbReference type="InterPro" id="IPR013083">
    <property type="entry name" value="Znf_RING/FYVE/PHD"/>
</dbReference>
<evidence type="ECO:0000256" key="6">
    <source>
        <dbReference type="ARBA" id="ARBA00022833"/>
    </source>
</evidence>
<keyword evidence="5 10" id="KW-0863">Zinc-finger</keyword>
<dbReference type="SMART" id="SM00668">
    <property type="entry name" value="CTLH"/>
    <property type="match status" value="1"/>
</dbReference>
<evidence type="ECO:0000259" key="13">
    <source>
        <dbReference type="PROSITE" id="PS51867"/>
    </source>
</evidence>
<name>A0AA38S6L9_9PEZI</name>
<keyword evidence="6" id="KW-0862">Zinc</keyword>
<dbReference type="InterPro" id="IPR013144">
    <property type="entry name" value="CRA_dom"/>
</dbReference>
<dbReference type="AlphaFoldDB" id="A0AA38S6L9"/>
<proteinExistence type="inferred from homology"/>
<dbReference type="Pfam" id="PF13445">
    <property type="entry name" value="zf-RING_UBOX"/>
    <property type="match status" value="1"/>
</dbReference>
<keyword evidence="3" id="KW-0963">Cytoplasm</keyword>
<evidence type="ECO:0000256" key="2">
    <source>
        <dbReference type="ARBA" id="ARBA00004496"/>
    </source>
</evidence>
<dbReference type="InterPro" id="IPR024964">
    <property type="entry name" value="CTLH/CRA"/>
</dbReference>
<dbReference type="GO" id="GO:0034657">
    <property type="term" value="C:GID complex"/>
    <property type="evidence" value="ECO:0007669"/>
    <property type="project" value="TreeGrafter"/>
</dbReference>
<dbReference type="PROSITE" id="PS51867">
    <property type="entry name" value="ZF_RING_GID"/>
    <property type="match status" value="1"/>
</dbReference>
<evidence type="ECO:0000313" key="14">
    <source>
        <dbReference type="EMBL" id="KAJ9150305.1"/>
    </source>
</evidence>
<dbReference type="InterPro" id="IPR037683">
    <property type="entry name" value="Rmd5_dRing"/>
</dbReference>
<protein>
    <recommendedName>
        <fullName evidence="9">GID complex catalytic subunit 2</fullName>
    </recommendedName>
    <alternativeName>
        <fullName evidence="8">Glucose-induced degradation protein 2</fullName>
    </alternativeName>
</protein>
<evidence type="ECO:0000313" key="15">
    <source>
        <dbReference type="Proteomes" id="UP001174694"/>
    </source>
</evidence>
<evidence type="ECO:0000256" key="5">
    <source>
        <dbReference type="ARBA" id="ARBA00022771"/>
    </source>
</evidence>
<comment type="similarity">
    <text evidence="7">Belongs to the RMD5/GID2 family.</text>
</comment>
<sequence length="439" mass="48698">MAGIPALQKELSRLTGGNAPRLSAAVDDVDKIIELLTASRDHIAQAPDPHTAGLTLTRLQNPIREGFDAVTEDLRKVSKVQKEFGRSLDKHFPSRPLPTDHDAMADHPDLINRAIVMHLLREGQFSVASTFMRETQEHPPQSSHRHTSLTESPDEDTDMDDADSQAGDDDDDAETAIQDFPYEQSQLLETQFTIMYRILSELKAHNLLPAITWASHCSAELEARGSNLEFELCKQQYIWLFKGAAVNGLPDDGETNGLRGALRYARENFPRFQARHAKEIQQLASAIVFTPNIGDSPYAGLFAADDSAFDEVAASFTREFCSLLGLSAESPLYVAATAGAIALPKLMKYVERVKEKRTEWTTVSELAFETPLPASMIYHSIFVCPVSKEQTTDENPPMMLPCGHVLARESLQNLTKGTRFKCPYCPSEGQLKDAKQIIL</sequence>
<evidence type="ECO:0000256" key="1">
    <source>
        <dbReference type="ARBA" id="ARBA00002343"/>
    </source>
</evidence>
<dbReference type="GO" id="GO:0008270">
    <property type="term" value="F:zinc ion binding"/>
    <property type="evidence" value="ECO:0007669"/>
    <property type="project" value="UniProtKB-KW"/>
</dbReference>
<evidence type="ECO:0000259" key="12">
    <source>
        <dbReference type="PROSITE" id="PS50897"/>
    </source>
</evidence>
<evidence type="ECO:0000256" key="11">
    <source>
        <dbReference type="SAM" id="MobiDB-lite"/>
    </source>
</evidence>
<keyword evidence="15" id="KW-1185">Reference proteome</keyword>
<dbReference type="GO" id="GO:0005634">
    <property type="term" value="C:nucleus"/>
    <property type="evidence" value="ECO:0007669"/>
    <property type="project" value="TreeGrafter"/>
</dbReference>
<feature type="region of interest" description="Disordered" evidence="11">
    <location>
        <begin position="133"/>
        <end position="173"/>
    </location>
</feature>
<dbReference type="CDD" id="cd16652">
    <property type="entry name" value="dRING_Rmd5p-like"/>
    <property type="match status" value="1"/>
</dbReference>
<dbReference type="InterPro" id="IPR006594">
    <property type="entry name" value="LisH"/>
</dbReference>
<dbReference type="GO" id="GO:0043161">
    <property type="term" value="P:proteasome-mediated ubiquitin-dependent protein catabolic process"/>
    <property type="evidence" value="ECO:0007669"/>
    <property type="project" value="InterPro"/>
</dbReference>
<feature type="compositionally biased region" description="Polar residues" evidence="11">
    <location>
        <begin position="133"/>
        <end position="142"/>
    </location>
</feature>
<dbReference type="PROSITE" id="PS50897">
    <property type="entry name" value="CTLH"/>
    <property type="match status" value="1"/>
</dbReference>
<evidence type="ECO:0000256" key="4">
    <source>
        <dbReference type="ARBA" id="ARBA00022723"/>
    </source>
</evidence>
<dbReference type="GO" id="GO:0005737">
    <property type="term" value="C:cytoplasm"/>
    <property type="evidence" value="ECO:0007669"/>
    <property type="project" value="UniProtKB-SubCell"/>
</dbReference>
<dbReference type="EMBL" id="JANBVO010000008">
    <property type="protein sequence ID" value="KAJ9150305.1"/>
    <property type="molecule type" value="Genomic_DNA"/>
</dbReference>
<dbReference type="Pfam" id="PF10607">
    <property type="entry name" value="CTLH"/>
    <property type="match status" value="1"/>
</dbReference>
<dbReference type="PANTHER" id="PTHR12170:SF3">
    <property type="entry name" value="GH10162P"/>
    <property type="match status" value="1"/>
</dbReference>
<dbReference type="InterPro" id="IPR006595">
    <property type="entry name" value="CTLH_C"/>
</dbReference>
<evidence type="ECO:0000256" key="3">
    <source>
        <dbReference type="ARBA" id="ARBA00022490"/>
    </source>
</evidence>
<evidence type="ECO:0000256" key="8">
    <source>
        <dbReference type="ARBA" id="ARBA00075398"/>
    </source>
</evidence>
<evidence type="ECO:0000256" key="9">
    <source>
        <dbReference type="ARBA" id="ARBA00080744"/>
    </source>
</evidence>
<evidence type="ECO:0000256" key="10">
    <source>
        <dbReference type="PROSITE-ProRule" id="PRU01215"/>
    </source>
</evidence>
<dbReference type="InterPro" id="IPR027370">
    <property type="entry name" value="Znf-RING_euk"/>
</dbReference>
<dbReference type="FunFam" id="3.30.40.10:FF:000143">
    <property type="entry name" value="Regulator of gluconeogenesis Rmd5"/>
    <property type="match status" value="1"/>
</dbReference>
<organism evidence="14 15">
    <name type="scientific">Pleurostoma richardsiae</name>
    <dbReference type="NCBI Taxonomy" id="41990"/>
    <lineage>
        <taxon>Eukaryota</taxon>
        <taxon>Fungi</taxon>
        <taxon>Dikarya</taxon>
        <taxon>Ascomycota</taxon>
        <taxon>Pezizomycotina</taxon>
        <taxon>Sordariomycetes</taxon>
        <taxon>Sordariomycetidae</taxon>
        <taxon>Calosphaeriales</taxon>
        <taxon>Pleurostomataceae</taxon>
        <taxon>Pleurostoma</taxon>
    </lineage>
</organism>
<comment type="caution">
    <text evidence="14">The sequence shown here is derived from an EMBL/GenBank/DDBJ whole genome shotgun (WGS) entry which is preliminary data.</text>
</comment>
<dbReference type="Proteomes" id="UP001174694">
    <property type="component" value="Unassembled WGS sequence"/>
</dbReference>
<dbReference type="InterPro" id="IPR044063">
    <property type="entry name" value="ZF_RING_GID"/>
</dbReference>
<comment type="subcellular location">
    <subcellularLocation>
        <location evidence="2">Cytoplasm</location>
    </subcellularLocation>
</comment>
<feature type="compositionally biased region" description="Acidic residues" evidence="11">
    <location>
        <begin position="152"/>
        <end position="173"/>
    </location>
</feature>
<feature type="zinc finger region" description="RING-Gid-type" evidence="10">
    <location>
        <begin position="384"/>
        <end position="425"/>
    </location>
</feature>
<keyword evidence="4" id="KW-0479">Metal-binding</keyword>
<dbReference type="SMART" id="SM00757">
    <property type="entry name" value="CRA"/>
    <property type="match status" value="1"/>
</dbReference>
<dbReference type="PANTHER" id="PTHR12170">
    <property type="entry name" value="MACROPHAGE ERYTHROBLAST ATTACHER-RELATED"/>
    <property type="match status" value="1"/>
</dbReference>